<organism evidence="2 3">
    <name type="scientific">Candidatus Nitrosotenuis uzonensis</name>
    <dbReference type="NCBI Taxonomy" id="1407055"/>
    <lineage>
        <taxon>Archaea</taxon>
        <taxon>Nitrososphaerota</taxon>
        <taxon>Candidatus Nitrosotenuis</taxon>
    </lineage>
</organism>
<dbReference type="PANTHER" id="PTHR23088">
    <property type="entry name" value="NITRILASE-RELATED"/>
    <property type="match status" value="1"/>
</dbReference>
<dbReference type="AlphaFoldDB" id="A0A812EZ58"/>
<keyword evidence="2" id="KW-0012">Acyltransferase</keyword>
<keyword evidence="2" id="KW-0808">Transferase</keyword>
<evidence type="ECO:0000259" key="1">
    <source>
        <dbReference type="PROSITE" id="PS50263"/>
    </source>
</evidence>
<evidence type="ECO:0000313" key="3">
    <source>
        <dbReference type="Proteomes" id="UP000655759"/>
    </source>
</evidence>
<dbReference type="SUPFAM" id="SSF56317">
    <property type="entry name" value="Carbon-nitrogen hydrolase"/>
    <property type="match status" value="1"/>
</dbReference>
<sequence length="245" mass="28166">MTKIGIVQMQAHDNDERAIAVAARMLRRLGRSETDIVCLPEQWLNENRIDDFDARFYEFKKIAREYSMTVIAGAFYHKKERSLVISAPIIGPSGDIIGEQDKIHPFDYERNKIRAGTKIKVFKSGCRFGVLICYDMVFSDVAEMLGKKGAQVLLSPSRIVRRGIIPWHMYVQVRSLENRMPILAANIESWKYGGKSIIADMTEKNGVMIPSRTLLTGQSAKYAEFDLKKYEKPRRSRYSDHHKFV</sequence>
<dbReference type="CDD" id="cd07197">
    <property type="entry name" value="nitrilase"/>
    <property type="match status" value="1"/>
</dbReference>
<dbReference type="InterPro" id="IPR036526">
    <property type="entry name" value="C-N_Hydrolase_sf"/>
</dbReference>
<dbReference type="PANTHER" id="PTHR23088:SF27">
    <property type="entry name" value="DEAMINATED GLUTATHIONE AMIDASE"/>
    <property type="match status" value="1"/>
</dbReference>
<feature type="domain" description="CN hydrolase" evidence="1">
    <location>
        <begin position="2"/>
        <end position="227"/>
    </location>
</feature>
<comment type="caution">
    <text evidence="2">The sequence shown here is derived from an EMBL/GenBank/DDBJ whole genome shotgun (WGS) entry which is preliminary data.</text>
</comment>
<gene>
    <name evidence="2" type="ORF">NUZ5A_51156</name>
</gene>
<dbReference type="RefSeq" id="WP_205100503.1">
    <property type="nucleotide sequence ID" value="NZ_CAJNAQ010000005.1"/>
</dbReference>
<name>A0A812EZ58_9ARCH</name>
<protein>
    <submittedName>
        <fullName evidence="2">Nitrilase/cyanide hydratase and apolipoprotein N-acyltransferase</fullName>
    </submittedName>
</protein>
<reference evidence="2" key="1">
    <citation type="submission" date="2021-02" db="EMBL/GenBank/DDBJ databases">
        <authorList>
            <person name="Han P."/>
        </authorList>
    </citation>
    <scope>NUCLEOTIDE SEQUENCE</scope>
    <source>
        <strain evidence="2">Candidatus Nitrosotenuis uzonensis 5A</strain>
    </source>
</reference>
<dbReference type="Pfam" id="PF00795">
    <property type="entry name" value="CN_hydrolase"/>
    <property type="match status" value="1"/>
</dbReference>
<dbReference type="Gene3D" id="3.60.110.10">
    <property type="entry name" value="Carbon-nitrogen hydrolase"/>
    <property type="match status" value="1"/>
</dbReference>
<dbReference type="GO" id="GO:0016746">
    <property type="term" value="F:acyltransferase activity"/>
    <property type="evidence" value="ECO:0007669"/>
    <property type="project" value="UniProtKB-KW"/>
</dbReference>
<dbReference type="InterPro" id="IPR003010">
    <property type="entry name" value="C-N_Hydrolase"/>
</dbReference>
<evidence type="ECO:0000313" key="2">
    <source>
        <dbReference type="EMBL" id="CAE6501412.1"/>
    </source>
</evidence>
<dbReference type="EMBL" id="CAJNAQ010000005">
    <property type="protein sequence ID" value="CAE6501412.1"/>
    <property type="molecule type" value="Genomic_DNA"/>
</dbReference>
<accession>A0A812EZ58</accession>
<keyword evidence="2" id="KW-0449">Lipoprotein</keyword>
<dbReference type="PROSITE" id="PS50263">
    <property type="entry name" value="CN_HYDROLASE"/>
    <property type="match status" value="1"/>
</dbReference>
<proteinExistence type="predicted"/>
<dbReference type="Proteomes" id="UP000655759">
    <property type="component" value="Unassembled WGS sequence"/>
</dbReference>